<evidence type="ECO:0000256" key="1">
    <source>
        <dbReference type="SAM" id="SignalP"/>
    </source>
</evidence>
<keyword evidence="1" id="KW-0732">Signal</keyword>
<dbReference type="OrthoDB" id="9255899at2"/>
<dbReference type="AlphaFoldDB" id="A0A1M5GPC3"/>
<feature type="chain" id="PRO_5012861222" description="Outer membrane protein beta-barrel domain-containing protein" evidence="1">
    <location>
        <begin position="19"/>
        <end position="253"/>
    </location>
</feature>
<evidence type="ECO:0000313" key="2">
    <source>
        <dbReference type="EMBL" id="SHG05584.1"/>
    </source>
</evidence>
<name>A0A1M5GPC3_9BACT</name>
<dbReference type="RefSeq" id="WP_073046468.1">
    <property type="nucleotide sequence ID" value="NZ_FQUO01000017.1"/>
</dbReference>
<dbReference type="EMBL" id="FQUO01000017">
    <property type="protein sequence ID" value="SHG05584.1"/>
    <property type="molecule type" value="Genomic_DNA"/>
</dbReference>
<dbReference type="Proteomes" id="UP000184368">
    <property type="component" value="Unassembled WGS sequence"/>
</dbReference>
<keyword evidence="3" id="KW-1185">Reference proteome</keyword>
<organism evidence="2 3">
    <name type="scientific">Cnuella takakiae</name>
    <dbReference type="NCBI Taxonomy" id="1302690"/>
    <lineage>
        <taxon>Bacteria</taxon>
        <taxon>Pseudomonadati</taxon>
        <taxon>Bacteroidota</taxon>
        <taxon>Chitinophagia</taxon>
        <taxon>Chitinophagales</taxon>
        <taxon>Chitinophagaceae</taxon>
        <taxon>Cnuella</taxon>
    </lineage>
</organism>
<proteinExistence type="predicted"/>
<protein>
    <recommendedName>
        <fullName evidence="4">Outer membrane protein beta-barrel domain-containing protein</fullName>
    </recommendedName>
</protein>
<feature type="signal peptide" evidence="1">
    <location>
        <begin position="1"/>
        <end position="18"/>
    </location>
</feature>
<reference evidence="2 3" key="1">
    <citation type="submission" date="2016-11" db="EMBL/GenBank/DDBJ databases">
        <authorList>
            <person name="Jaros S."/>
            <person name="Januszkiewicz K."/>
            <person name="Wedrychowicz H."/>
        </authorList>
    </citation>
    <scope>NUCLEOTIDE SEQUENCE [LARGE SCALE GENOMIC DNA]</scope>
    <source>
        <strain evidence="2 3">DSM 26897</strain>
    </source>
</reference>
<sequence>MKKLAVIFSLLFLLQLGAEGQQNFFNVPSSDITQKGASFFQQQVNFYKGGVQFNATYNHGLGKGFEVGVNYLGLTMAATDHKLHMPFNDHELPYNPFLALNAQKRFSLSEHLTVAAGGQYGVTTTTVLRKGGYAYANMVLNEEAVGFKAVAGLYGATNSFFGAGSRLGGDVPIGIQAGMEQALVKDKVVLQADYISGRHNISEVVLGGACYLNSKWILSAGYQLPGRLSKSVHALVLELTYNPKTPGAHKRTG</sequence>
<gene>
    <name evidence="2" type="ORF">SAMN05444008_1173</name>
</gene>
<evidence type="ECO:0008006" key="4">
    <source>
        <dbReference type="Google" id="ProtNLM"/>
    </source>
</evidence>
<accession>A0A1M5GPC3</accession>
<evidence type="ECO:0000313" key="3">
    <source>
        <dbReference type="Proteomes" id="UP000184368"/>
    </source>
</evidence>